<reference evidence="11" key="2">
    <citation type="submission" date="2025-08" db="UniProtKB">
        <authorList>
            <consortium name="Ensembl"/>
        </authorList>
    </citation>
    <scope>IDENTIFICATION</scope>
</reference>
<feature type="transmembrane region" description="Helical" evidence="10">
    <location>
        <begin position="30"/>
        <end position="51"/>
    </location>
</feature>
<evidence type="ECO:0000313" key="12">
    <source>
        <dbReference type="Proteomes" id="UP000265140"/>
    </source>
</evidence>
<evidence type="ECO:0000256" key="1">
    <source>
        <dbReference type="ARBA" id="ARBA00004141"/>
    </source>
</evidence>
<dbReference type="GO" id="GO:0009922">
    <property type="term" value="F:fatty acid elongase activity"/>
    <property type="evidence" value="ECO:0007669"/>
    <property type="project" value="UniProtKB-EC"/>
</dbReference>
<gene>
    <name evidence="11" type="primary">GPR68</name>
</gene>
<name>A0AAY5KYY1_ESOLU</name>
<organism evidence="11 12">
    <name type="scientific">Esox lucius</name>
    <name type="common">Northern pike</name>
    <dbReference type="NCBI Taxonomy" id="8010"/>
    <lineage>
        <taxon>Eukaryota</taxon>
        <taxon>Metazoa</taxon>
        <taxon>Chordata</taxon>
        <taxon>Craniata</taxon>
        <taxon>Vertebrata</taxon>
        <taxon>Euteleostomi</taxon>
        <taxon>Actinopterygii</taxon>
        <taxon>Neopterygii</taxon>
        <taxon>Teleostei</taxon>
        <taxon>Protacanthopterygii</taxon>
        <taxon>Esociformes</taxon>
        <taxon>Esocidae</taxon>
        <taxon>Esox</taxon>
    </lineage>
</organism>
<evidence type="ECO:0000256" key="6">
    <source>
        <dbReference type="ARBA" id="ARBA00022989"/>
    </source>
</evidence>
<comment type="similarity">
    <text evidence="10">Belongs to the ELO family.</text>
</comment>
<dbReference type="InterPro" id="IPR030457">
    <property type="entry name" value="ELO_CS"/>
</dbReference>
<dbReference type="GO" id="GO:0034626">
    <property type="term" value="P:fatty acid elongation, polyunsaturated fatty acid"/>
    <property type="evidence" value="ECO:0007669"/>
    <property type="project" value="TreeGrafter"/>
</dbReference>
<dbReference type="GeneTree" id="ENSGT01050000244838"/>
<dbReference type="AlphaFoldDB" id="A0AAY5KYY1"/>
<comment type="caution">
    <text evidence="10">Lacks conserved residue(s) required for the propagation of feature annotation.</text>
</comment>
<evidence type="ECO:0000256" key="4">
    <source>
        <dbReference type="ARBA" id="ARBA00022692"/>
    </source>
</evidence>
<reference evidence="11" key="3">
    <citation type="submission" date="2025-09" db="UniProtKB">
        <authorList>
            <consortium name="Ensembl"/>
        </authorList>
    </citation>
    <scope>IDENTIFICATION</scope>
</reference>
<evidence type="ECO:0000256" key="5">
    <source>
        <dbReference type="ARBA" id="ARBA00022832"/>
    </source>
</evidence>
<protein>
    <recommendedName>
        <fullName evidence="10">Elongation of very long chain fatty acids protein</fullName>
        <ecNumber evidence="10">2.3.1.199</ecNumber>
    </recommendedName>
    <alternativeName>
        <fullName evidence="10">Very-long-chain 3-oxoacyl-CoA synthase</fullName>
    </alternativeName>
</protein>
<sequence length="278" mass="31547">LGMEITLHKIQPFYKDVLSVFSDRRTDSWLLVYSPVLTTCIFLSYLLLIWVGPKLIAHPQPVHLTSLYSTFQHTCIGMYLYISHFSASPWSADCSSLCQPVDYGTSPLALPMAEVCRWPYFSEVIELRDTACRKSHLTFLHVYHHGHLIFNWCAGVKCVAGGQCNLINSLIHLVMCVYDGPAALGPHVCRYLWWKLTSLLLVTYNLFTDSHFLESMNAVVSPCSLSFSLIELFSDVSYRSHLTESSEHTRGEGVNDATAFISLVLRVFIYRYSIGLFI</sequence>
<dbReference type="PANTHER" id="PTHR11157:SF126">
    <property type="entry name" value="ELONGATION OF VERY LONG CHAIN FATTY ACIDS PROTEIN"/>
    <property type="match status" value="1"/>
</dbReference>
<dbReference type="GO" id="GO:0034625">
    <property type="term" value="P:fatty acid elongation, monounsaturated fatty acid"/>
    <property type="evidence" value="ECO:0007669"/>
    <property type="project" value="TreeGrafter"/>
</dbReference>
<dbReference type="Pfam" id="PF01151">
    <property type="entry name" value="ELO"/>
    <property type="match status" value="1"/>
</dbReference>
<dbReference type="GO" id="GO:0005789">
    <property type="term" value="C:endoplasmic reticulum membrane"/>
    <property type="evidence" value="ECO:0007669"/>
    <property type="project" value="TreeGrafter"/>
</dbReference>
<reference evidence="11 12" key="1">
    <citation type="submission" date="2020-02" db="EMBL/GenBank/DDBJ databases">
        <title>Esox lucius (northern pike) genome, fEsoLuc1, primary haplotype.</title>
        <authorList>
            <person name="Myers G."/>
            <person name="Karagic N."/>
            <person name="Meyer A."/>
            <person name="Pippel M."/>
            <person name="Reichard M."/>
            <person name="Winkler S."/>
            <person name="Tracey A."/>
            <person name="Sims Y."/>
            <person name="Howe K."/>
            <person name="Rhie A."/>
            <person name="Formenti G."/>
            <person name="Durbin R."/>
            <person name="Fedrigo O."/>
            <person name="Jarvis E.D."/>
        </authorList>
    </citation>
    <scope>NUCLEOTIDE SEQUENCE [LARGE SCALE GENOMIC DNA]</scope>
</reference>
<keyword evidence="4 10" id="KW-0812">Transmembrane</keyword>
<evidence type="ECO:0000256" key="10">
    <source>
        <dbReference type="RuleBase" id="RU361115"/>
    </source>
</evidence>
<keyword evidence="6 10" id="KW-1133">Transmembrane helix</keyword>
<evidence type="ECO:0000256" key="8">
    <source>
        <dbReference type="ARBA" id="ARBA00023136"/>
    </source>
</evidence>
<evidence type="ECO:0000256" key="2">
    <source>
        <dbReference type="ARBA" id="ARBA00022516"/>
    </source>
</evidence>
<keyword evidence="12" id="KW-1185">Reference proteome</keyword>
<keyword evidence="2 10" id="KW-0444">Lipid biosynthesis</keyword>
<evidence type="ECO:0000313" key="11">
    <source>
        <dbReference type="Ensembl" id="ENSELUP00000093510.1"/>
    </source>
</evidence>
<dbReference type="Proteomes" id="UP000265140">
    <property type="component" value="Chromosome 3"/>
</dbReference>
<keyword evidence="9 10" id="KW-0275">Fatty acid biosynthesis</keyword>
<dbReference type="InterPro" id="IPR002076">
    <property type="entry name" value="ELO_fam"/>
</dbReference>
<evidence type="ECO:0000256" key="7">
    <source>
        <dbReference type="ARBA" id="ARBA00023098"/>
    </source>
</evidence>
<dbReference type="PROSITE" id="PS01188">
    <property type="entry name" value="ELO"/>
    <property type="match status" value="1"/>
</dbReference>
<keyword evidence="3 10" id="KW-0808">Transferase</keyword>
<evidence type="ECO:0000256" key="3">
    <source>
        <dbReference type="ARBA" id="ARBA00022679"/>
    </source>
</evidence>
<dbReference type="GO" id="GO:0042761">
    <property type="term" value="P:very long-chain fatty acid biosynthetic process"/>
    <property type="evidence" value="ECO:0007669"/>
    <property type="project" value="TreeGrafter"/>
</dbReference>
<comment type="catalytic activity">
    <reaction evidence="10">
        <text>a very-long-chain acyl-CoA + malonyl-CoA + H(+) = a very-long-chain 3-oxoacyl-CoA + CO2 + CoA</text>
        <dbReference type="Rhea" id="RHEA:32727"/>
        <dbReference type="ChEBI" id="CHEBI:15378"/>
        <dbReference type="ChEBI" id="CHEBI:16526"/>
        <dbReference type="ChEBI" id="CHEBI:57287"/>
        <dbReference type="ChEBI" id="CHEBI:57384"/>
        <dbReference type="ChEBI" id="CHEBI:90725"/>
        <dbReference type="ChEBI" id="CHEBI:90736"/>
        <dbReference type="EC" id="2.3.1.199"/>
    </reaction>
</comment>
<dbReference type="PANTHER" id="PTHR11157">
    <property type="entry name" value="FATTY ACID ACYL TRANSFERASE-RELATED"/>
    <property type="match status" value="1"/>
</dbReference>
<dbReference type="GO" id="GO:0019367">
    <property type="term" value="P:fatty acid elongation, saturated fatty acid"/>
    <property type="evidence" value="ECO:0007669"/>
    <property type="project" value="TreeGrafter"/>
</dbReference>
<evidence type="ECO:0000256" key="9">
    <source>
        <dbReference type="ARBA" id="ARBA00023160"/>
    </source>
</evidence>
<comment type="subcellular location">
    <subcellularLocation>
        <location evidence="1">Membrane</location>
        <topology evidence="1">Multi-pass membrane protein</topology>
    </subcellularLocation>
</comment>
<keyword evidence="5 10" id="KW-0276">Fatty acid metabolism</keyword>
<dbReference type="Ensembl" id="ENSELUT00000092634.1">
    <property type="protein sequence ID" value="ENSELUP00000093510.1"/>
    <property type="gene ID" value="ENSELUG00000012372.3"/>
</dbReference>
<keyword evidence="8 10" id="KW-0472">Membrane</keyword>
<accession>A0AAY5KYY1</accession>
<proteinExistence type="inferred from homology"/>
<dbReference type="EC" id="2.3.1.199" evidence="10"/>
<keyword evidence="7 10" id="KW-0443">Lipid metabolism</keyword>
<dbReference type="GO" id="GO:0030148">
    <property type="term" value="P:sphingolipid biosynthetic process"/>
    <property type="evidence" value="ECO:0007669"/>
    <property type="project" value="TreeGrafter"/>
</dbReference>